<dbReference type="EMBL" id="VSSQ01001219">
    <property type="protein sequence ID" value="MPM06332.1"/>
    <property type="molecule type" value="Genomic_DNA"/>
</dbReference>
<proteinExistence type="predicted"/>
<sequence>MSREFGIYPEKIEPRQWWGGRGAVIKGRMELYPDRQNYERKDEVSDVDKRALFSWMEEVMDPELQKLAKSGRLREWNDKFTMDSEDGRFHCEATPKNSGGGYMYIGVWEV</sequence>
<protein>
    <submittedName>
        <fullName evidence="1">Uncharacterized protein</fullName>
    </submittedName>
</protein>
<gene>
    <name evidence="1" type="ORF">SDC9_52631</name>
</gene>
<reference evidence="1" key="1">
    <citation type="submission" date="2019-08" db="EMBL/GenBank/DDBJ databases">
        <authorList>
            <person name="Kucharzyk K."/>
            <person name="Murdoch R.W."/>
            <person name="Higgins S."/>
            <person name="Loffler F."/>
        </authorList>
    </citation>
    <scope>NUCLEOTIDE SEQUENCE</scope>
</reference>
<comment type="caution">
    <text evidence="1">The sequence shown here is derived from an EMBL/GenBank/DDBJ whole genome shotgun (WGS) entry which is preliminary data.</text>
</comment>
<name>A0A644WRG4_9ZZZZ</name>
<accession>A0A644WRG4</accession>
<dbReference type="AlphaFoldDB" id="A0A644WRG4"/>
<organism evidence="1">
    <name type="scientific">bioreactor metagenome</name>
    <dbReference type="NCBI Taxonomy" id="1076179"/>
    <lineage>
        <taxon>unclassified sequences</taxon>
        <taxon>metagenomes</taxon>
        <taxon>ecological metagenomes</taxon>
    </lineage>
</organism>
<evidence type="ECO:0000313" key="1">
    <source>
        <dbReference type="EMBL" id="MPM06332.1"/>
    </source>
</evidence>